<evidence type="ECO:0000313" key="2">
    <source>
        <dbReference type="EMBL" id="TNN49246.1"/>
    </source>
</evidence>
<keyword evidence="3" id="KW-1185">Reference proteome</keyword>
<comment type="caution">
    <text evidence="2">The sequence shown here is derived from an EMBL/GenBank/DDBJ whole genome shotgun (WGS) entry which is preliminary data.</text>
</comment>
<name>A0A4Z2G6R6_9TELE</name>
<feature type="region of interest" description="Disordered" evidence="1">
    <location>
        <begin position="237"/>
        <end position="262"/>
    </location>
</feature>
<protein>
    <submittedName>
        <fullName evidence="2">Uncharacterized protein</fullName>
    </submittedName>
</protein>
<proteinExistence type="predicted"/>
<evidence type="ECO:0000313" key="3">
    <source>
        <dbReference type="Proteomes" id="UP000314294"/>
    </source>
</evidence>
<dbReference type="AlphaFoldDB" id="A0A4Z2G6R6"/>
<accession>A0A4Z2G6R6</accession>
<gene>
    <name evidence="2" type="ORF">EYF80_040544</name>
</gene>
<dbReference type="OrthoDB" id="10671971at2759"/>
<sequence>MKMRTMRVPLDHLRTLGGGSRGGASPLPCTAALVTRERSVIWENGEPATPITGWFRMSRMLFTGNRGARCSLSLVFPQLDVPSASCSLSPMFPQPDVPSTLCSLSLVFPHKLLSKWRGGPPQTTRPPVALCEEDTSNPVPAATSSLKTTAGCVPASLVPAGRPGSGVWISTSCGPDPVVVCRTQLGLDVVGVSAAPPLAPLEWPSLLPPSPLVSPASRPPWEMSSCGRCDRVVGNGGSCMGSRTSPLRGNDSRVSGSKPGPS</sequence>
<dbReference type="Proteomes" id="UP000314294">
    <property type="component" value="Unassembled WGS sequence"/>
</dbReference>
<dbReference type="EMBL" id="SRLO01000663">
    <property type="protein sequence ID" value="TNN49246.1"/>
    <property type="molecule type" value="Genomic_DNA"/>
</dbReference>
<feature type="compositionally biased region" description="Polar residues" evidence="1">
    <location>
        <begin position="241"/>
        <end position="255"/>
    </location>
</feature>
<evidence type="ECO:0000256" key="1">
    <source>
        <dbReference type="SAM" id="MobiDB-lite"/>
    </source>
</evidence>
<organism evidence="2 3">
    <name type="scientific">Liparis tanakae</name>
    <name type="common">Tanaka's snailfish</name>
    <dbReference type="NCBI Taxonomy" id="230148"/>
    <lineage>
        <taxon>Eukaryota</taxon>
        <taxon>Metazoa</taxon>
        <taxon>Chordata</taxon>
        <taxon>Craniata</taxon>
        <taxon>Vertebrata</taxon>
        <taxon>Euteleostomi</taxon>
        <taxon>Actinopterygii</taxon>
        <taxon>Neopterygii</taxon>
        <taxon>Teleostei</taxon>
        <taxon>Neoteleostei</taxon>
        <taxon>Acanthomorphata</taxon>
        <taxon>Eupercaria</taxon>
        <taxon>Perciformes</taxon>
        <taxon>Cottioidei</taxon>
        <taxon>Cottales</taxon>
        <taxon>Liparidae</taxon>
        <taxon>Liparis</taxon>
    </lineage>
</organism>
<reference evidence="2 3" key="1">
    <citation type="submission" date="2019-03" db="EMBL/GenBank/DDBJ databases">
        <title>First draft genome of Liparis tanakae, snailfish: a comprehensive survey of snailfish specific genes.</title>
        <authorList>
            <person name="Kim W."/>
            <person name="Song I."/>
            <person name="Jeong J.-H."/>
            <person name="Kim D."/>
            <person name="Kim S."/>
            <person name="Ryu S."/>
            <person name="Song J.Y."/>
            <person name="Lee S.K."/>
        </authorList>
    </citation>
    <scope>NUCLEOTIDE SEQUENCE [LARGE SCALE GENOMIC DNA]</scope>
    <source>
        <tissue evidence="2">Muscle</tissue>
    </source>
</reference>